<gene>
    <name evidence="1" type="ORF">FKW44_017082</name>
</gene>
<accession>A0A7T8H2V7</accession>
<dbReference type="InterPro" id="IPR036397">
    <property type="entry name" value="RNaseH_sf"/>
</dbReference>
<dbReference type="OrthoDB" id="2417635at2759"/>
<name>A0A7T8H2V7_CALRO</name>
<organism evidence="1 2">
    <name type="scientific">Caligus rogercresseyi</name>
    <name type="common">Sea louse</name>
    <dbReference type="NCBI Taxonomy" id="217165"/>
    <lineage>
        <taxon>Eukaryota</taxon>
        <taxon>Metazoa</taxon>
        <taxon>Ecdysozoa</taxon>
        <taxon>Arthropoda</taxon>
        <taxon>Crustacea</taxon>
        <taxon>Multicrustacea</taxon>
        <taxon>Hexanauplia</taxon>
        <taxon>Copepoda</taxon>
        <taxon>Siphonostomatoida</taxon>
        <taxon>Caligidae</taxon>
        <taxon>Caligus</taxon>
    </lineage>
</organism>
<dbReference type="Gene3D" id="3.30.420.10">
    <property type="entry name" value="Ribonuclease H-like superfamily/Ribonuclease H"/>
    <property type="match status" value="1"/>
</dbReference>
<evidence type="ECO:0000313" key="1">
    <source>
        <dbReference type="EMBL" id="QQP42423.1"/>
    </source>
</evidence>
<dbReference type="AlphaFoldDB" id="A0A7T8H2V7"/>
<protein>
    <submittedName>
        <fullName evidence="1">Uncharacterized protein</fullName>
    </submittedName>
</protein>
<sequence length="64" mass="7550">MVLGVVASDGKKMSPLFFKAREKICKETYNKVLRYTVLPWLKANYPEENYVWTQDGLHHTLDLY</sequence>
<dbReference type="Proteomes" id="UP000595437">
    <property type="component" value="Chromosome 11"/>
</dbReference>
<keyword evidence="2" id="KW-1185">Reference proteome</keyword>
<evidence type="ECO:0000313" key="2">
    <source>
        <dbReference type="Proteomes" id="UP000595437"/>
    </source>
</evidence>
<proteinExistence type="predicted"/>
<dbReference type="GO" id="GO:0003676">
    <property type="term" value="F:nucleic acid binding"/>
    <property type="evidence" value="ECO:0007669"/>
    <property type="project" value="InterPro"/>
</dbReference>
<reference evidence="2" key="1">
    <citation type="submission" date="2021-01" db="EMBL/GenBank/DDBJ databases">
        <title>Caligus Genome Assembly.</title>
        <authorList>
            <person name="Gallardo-Escarate C."/>
        </authorList>
    </citation>
    <scope>NUCLEOTIDE SEQUENCE [LARGE SCALE GENOMIC DNA]</scope>
</reference>
<dbReference type="EMBL" id="CP045900">
    <property type="protein sequence ID" value="QQP42423.1"/>
    <property type="molecule type" value="Genomic_DNA"/>
</dbReference>